<protein>
    <recommendedName>
        <fullName evidence="2">Ribosomal protein eL8/eL30/eS12/Gadd45 domain-containing protein</fullName>
    </recommendedName>
</protein>
<accession>A0AAW2H8R9</accession>
<comment type="caution">
    <text evidence="3">The sequence shown here is derived from an EMBL/GenBank/DDBJ whole genome shotgun (WGS) entry which is preliminary data.</text>
</comment>
<proteinExistence type="predicted"/>
<name>A0AAW2H8R9_9NEOP</name>
<evidence type="ECO:0000259" key="2">
    <source>
        <dbReference type="Pfam" id="PF01248"/>
    </source>
</evidence>
<dbReference type="Pfam" id="PF01248">
    <property type="entry name" value="Ribosomal_L7Ae"/>
    <property type="match status" value="1"/>
</dbReference>
<dbReference type="InterPro" id="IPR029064">
    <property type="entry name" value="Ribosomal_eL30-like_sf"/>
</dbReference>
<dbReference type="SUPFAM" id="SSF55315">
    <property type="entry name" value="L30e-like"/>
    <property type="match status" value="1"/>
</dbReference>
<organism evidence="3">
    <name type="scientific">Menopon gallinae</name>
    <name type="common">poultry shaft louse</name>
    <dbReference type="NCBI Taxonomy" id="328185"/>
    <lineage>
        <taxon>Eukaryota</taxon>
        <taxon>Metazoa</taxon>
        <taxon>Ecdysozoa</taxon>
        <taxon>Arthropoda</taxon>
        <taxon>Hexapoda</taxon>
        <taxon>Insecta</taxon>
        <taxon>Pterygota</taxon>
        <taxon>Neoptera</taxon>
        <taxon>Paraneoptera</taxon>
        <taxon>Psocodea</taxon>
        <taxon>Troctomorpha</taxon>
        <taxon>Phthiraptera</taxon>
        <taxon>Amblycera</taxon>
        <taxon>Menoponidae</taxon>
        <taxon>Menopon</taxon>
    </lineage>
</organism>
<sequence>MRKQPKLVLLAKDQDEKASAVIDALCRERSIPVILIDSRIELGKIAGLVSRHDKSKVCPCGVAAVLDYGKNSEGKVFVMNVLRDMLSKTPADPEEQRILASTLSESIEESIRSGKLLSESGIPRLMPSRKQGKDE</sequence>
<reference evidence="3" key="1">
    <citation type="journal article" date="2024" name="Gigascience">
        <title>Chromosome-level genome of the poultry shaft louse Menopon gallinae provides insight into the host-switching and adaptive evolution of parasitic lice.</title>
        <authorList>
            <person name="Xu Y."/>
            <person name="Ma L."/>
            <person name="Liu S."/>
            <person name="Liang Y."/>
            <person name="Liu Q."/>
            <person name="He Z."/>
            <person name="Tian L."/>
            <person name="Duan Y."/>
            <person name="Cai W."/>
            <person name="Li H."/>
            <person name="Song F."/>
        </authorList>
    </citation>
    <scope>NUCLEOTIDE SEQUENCE</scope>
    <source>
        <strain evidence="3">Cailab_2023a</strain>
    </source>
</reference>
<feature type="region of interest" description="Disordered" evidence="1">
    <location>
        <begin position="112"/>
        <end position="135"/>
    </location>
</feature>
<dbReference type="EMBL" id="JARGDH010000006">
    <property type="protein sequence ID" value="KAL0266092.1"/>
    <property type="molecule type" value="Genomic_DNA"/>
</dbReference>
<feature type="domain" description="Ribosomal protein eL8/eL30/eS12/Gadd45" evidence="2">
    <location>
        <begin position="2"/>
        <end position="49"/>
    </location>
</feature>
<evidence type="ECO:0000313" key="3">
    <source>
        <dbReference type="EMBL" id="KAL0266092.1"/>
    </source>
</evidence>
<evidence type="ECO:0000256" key="1">
    <source>
        <dbReference type="SAM" id="MobiDB-lite"/>
    </source>
</evidence>
<dbReference type="AlphaFoldDB" id="A0AAW2H8R9"/>
<gene>
    <name evidence="3" type="ORF">PYX00_011808</name>
</gene>
<dbReference type="InterPro" id="IPR004038">
    <property type="entry name" value="Ribosomal_eL8/eL30/eS12/Gad45"/>
</dbReference>
<dbReference type="Gene3D" id="3.30.1330.30">
    <property type="match status" value="1"/>
</dbReference>